<keyword evidence="5" id="KW-1133">Transmembrane helix</keyword>
<feature type="domain" description="MRH" evidence="8">
    <location>
        <begin position="1199"/>
        <end position="1336"/>
    </location>
</feature>
<dbReference type="GO" id="GO:0038023">
    <property type="term" value="F:signaling receptor activity"/>
    <property type="evidence" value="ECO:0007669"/>
    <property type="project" value="InterPro"/>
</dbReference>
<protein>
    <recommendedName>
        <fullName evidence="8">MRH domain-containing protein</fullName>
    </recommendedName>
</protein>
<dbReference type="EMBL" id="JADWDJ010000008">
    <property type="protein sequence ID" value="KAG5277431.1"/>
    <property type="molecule type" value="Genomic_DNA"/>
</dbReference>
<accession>A0AAV6GV36</accession>
<evidence type="ECO:0000313" key="10">
    <source>
        <dbReference type="Proteomes" id="UP000823561"/>
    </source>
</evidence>
<dbReference type="PANTHER" id="PTHR15071">
    <property type="entry name" value="MANNOSE-6-PHOSPHATE RECEPTOR FAMILY MEMBER"/>
    <property type="match status" value="1"/>
</dbReference>
<dbReference type="GO" id="GO:0005537">
    <property type="term" value="F:D-mannose binding"/>
    <property type="evidence" value="ECO:0007669"/>
    <property type="project" value="InterPro"/>
</dbReference>
<dbReference type="SMART" id="SM01404">
    <property type="entry name" value="CIMR"/>
    <property type="match status" value="12"/>
</dbReference>
<dbReference type="FunFam" id="2.70.130.10:FF:000020">
    <property type="entry name" value="Insulin-like growth factor 2 receptor"/>
    <property type="match status" value="1"/>
</dbReference>
<keyword evidence="2" id="KW-0813">Transport</keyword>
<dbReference type="InterPro" id="IPR044865">
    <property type="entry name" value="MRH_dom"/>
</dbReference>
<evidence type="ECO:0000256" key="7">
    <source>
        <dbReference type="ARBA" id="ARBA00023157"/>
    </source>
</evidence>
<name>A0AAV6GV36_9TELE</name>
<evidence type="ECO:0000256" key="5">
    <source>
        <dbReference type="ARBA" id="ARBA00022989"/>
    </source>
</evidence>
<feature type="domain" description="MRH" evidence="8">
    <location>
        <begin position="1636"/>
        <end position="1783"/>
    </location>
</feature>
<feature type="domain" description="MRH" evidence="8">
    <location>
        <begin position="914"/>
        <end position="1052"/>
    </location>
</feature>
<dbReference type="FunFam" id="2.70.130.10:FF:000011">
    <property type="entry name" value="Insulin-like growth factor 2 receptor"/>
    <property type="match status" value="1"/>
</dbReference>
<evidence type="ECO:0000256" key="1">
    <source>
        <dbReference type="ARBA" id="ARBA00004308"/>
    </source>
</evidence>
<organism evidence="9 10">
    <name type="scientific">Alosa alosa</name>
    <name type="common">allis shad</name>
    <dbReference type="NCBI Taxonomy" id="278164"/>
    <lineage>
        <taxon>Eukaryota</taxon>
        <taxon>Metazoa</taxon>
        <taxon>Chordata</taxon>
        <taxon>Craniata</taxon>
        <taxon>Vertebrata</taxon>
        <taxon>Euteleostomi</taxon>
        <taxon>Actinopterygii</taxon>
        <taxon>Neopterygii</taxon>
        <taxon>Teleostei</taxon>
        <taxon>Clupei</taxon>
        <taxon>Clupeiformes</taxon>
        <taxon>Clupeoidei</taxon>
        <taxon>Clupeidae</taxon>
        <taxon>Alosa</taxon>
    </lineage>
</organism>
<keyword evidence="10" id="KW-1185">Reference proteome</keyword>
<feature type="domain" description="MRH" evidence="8">
    <location>
        <begin position="1055"/>
        <end position="1193"/>
    </location>
</feature>
<keyword evidence="3" id="KW-0812">Transmembrane</keyword>
<dbReference type="FunFam" id="2.70.130.10:FF:000004">
    <property type="entry name" value="Insulin-like growth factor 2 receptor"/>
    <property type="match status" value="1"/>
</dbReference>
<dbReference type="GO" id="GO:0005802">
    <property type="term" value="C:trans-Golgi network"/>
    <property type="evidence" value="ECO:0007669"/>
    <property type="project" value="TreeGrafter"/>
</dbReference>
<feature type="domain" description="MRH" evidence="8">
    <location>
        <begin position="619"/>
        <end position="757"/>
    </location>
</feature>
<feature type="domain" description="MRH" evidence="8">
    <location>
        <begin position="165"/>
        <end position="305"/>
    </location>
</feature>
<keyword evidence="4" id="KW-0732">Signal</keyword>
<dbReference type="GO" id="GO:0000139">
    <property type="term" value="C:Golgi membrane"/>
    <property type="evidence" value="ECO:0007669"/>
    <property type="project" value="UniProtKB-SubCell"/>
</dbReference>
<dbReference type="PROSITE" id="PS51914">
    <property type="entry name" value="MRH"/>
    <property type="match status" value="12"/>
</dbReference>
<gene>
    <name evidence="9" type="ORF">AALO_G00117520</name>
</gene>
<comment type="caution">
    <text evidence="9">The sequence shown here is derived from an EMBL/GenBank/DDBJ whole genome shotgun (WGS) entry which is preliminary data.</text>
</comment>
<evidence type="ECO:0000313" key="9">
    <source>
        <dbReference type="EMBL" id="KAG5277431.1"/>
    </source>
</evidence>
<evidence type="ECO:0000256" key="4">
    <source>
        <dbReference type="ARBA" id="ARBA00022729"/>
    </source>
</evidence>
<dbReference type="InterPro" id="IPR009011">
    <property type="entry name" value="Man6P_isomerase_rcpt-bd_dom_sf"/>
</dbReference>
<feature type="domain" description="MRH" evidence="8">
    <location>
        <begin position="760"/>
        <end position="906"/>
    </location>
</feature>
<dbReference type="FunFam" id="2.70.130.10:FF:000028">
    <property type="entry name" value="Mannose-6-phosphate/insulin-like growth factor II receptor"/>
    <property type="match status" value="1"/>
</dbReference>
<evidence type="ECO:0000259" key="8">
    <source>
        <dbReference type="PROSITE" id="PS51914"/>
    </source>
</evidence>
<dbReference type="GO" id="GO:0010008">
    <property type="term" value="C:endosome membrane"/>
    <property type="evidence" value="ECO:0007669"/>
    <property type="project" value="UniProtKB-SubCell"/>
</dbReference>
<keyword evidence="6" id="KW-0472">Membrane</keyword>
<feature type="domain" description="MRH" evidence="8">
    <location>
        <begin position="464"/>
        <end position="613"/>
    </location>
</feature>
<dbReference type="PANTHER" id="PTHR15071:SF17">
    <property type="entry name" value="CATION-INDEPENDENT MANNOSE-6-PHOSPHATE RECEPTOR"/>
    <property type="match status" value="1"/>
</dbReference>
<feature type="domain" description="MRH" evidence="8">
    <location>
        <begin position="1340"/>
        <end position="1489"/>
    </location>
</feature>
<dbReference type="FunFam" id="2.70.130.10:FF:000005">
    <property type="entry name" value="Insulin-like growth factor 2 receptor"/>
    <property type="match status" value="1"/>
</dbReference>
<proteinExistence type="predicted"/>
<evidence type="ECO:0000256" key="3">
    <source>
        <dbReference type="ARBA" id="ARBA00022692"/>
    </source>
</evidence>
<dbReference type="FunFam" id="2.70.130.10:FF:000016">
    <property type="entry name" value="Insulin-like growth factor 2 receptor"/>
    <property type="match status" value="1"/>
</dbReference>
<dbReference type="InterPro" id="IPR000479">
    <property type="entry name" value="CIMR_rpt"/>
</dbReference>
<dbReference type="SUPFAM" id="SSF50911">
    <property type="entry name" value="Mannose 6-phosphate receptor domain"/>
    <property type="match status" value="12"/>
</dbReference>
<dbReference type="Proteomes" id="UP000823561">
    <property type="component" value="Chromosome 8"/>
</dbReference>
<dbReference type="FunFam" id="2.70.130.10:FF:000009">
    <property type="entry name" value="Insulin-like growth factor 2 receptor"/>
    <property type="match status" value="1"/>
</dbReference>
<feature type="domain" description="MRH" evidence="8">
    <location>
        <begin position="1495"/>
        <end position="1634"/>
    </location>
</feature>
<feature type="domain" description="MRH" evidence="8">
    <location>
        <begin position="42"/>
        <end position="156"/>
    </location>
</feature>
<dbReference type="GO" id="GO:0007041">
    <property type="term" value="P:lysosomal transport"/>
    <property type="evidence" value="ECO:0007669"/>
    <property type="project" value="InterPro"/>
</dbReference>
<evidence type="ECO:0000256" key="2">
    <source>
        <dbReference type="ARBA" id="ARBA00022448"/>
    </source>
</evidence>
<reference evidence="9" key="1">
    <citation type="submission" date="2020-10" db="EMBL/GenBank/DDBJ databases">
        <title>Chromosome-scale genome assembly of the Allis shad, Alosa alosa.</title>
        <authorList>
            <person name="Margot Z."/>
            <person name="Christophe K."/>
            <person name="Cabau C."/>
            <person name="Louis A."/>
            <person name="Berthelot C."/>
            <person name="Parey E."/>
            <person name="Roest Crollius H."/>
            <person name="Montfort J."/>
            <person name="Robinson-Rechavi M."/>
            <person name="Bucao C."/>
            <person name="Bouchez O."/>
            <person name="Gislard M."/>
            <person name="Lluch J."/>
            <person name="Milhes M."/>
            <person name="Lampietro C."/>
            <person name="Lopez Roques C."/>
            <person name="Donnadieu C."/>
            <person name="Braasch I."/>
            <person name="Desvignes T."/>
            <person name="Postlethwait J."/>
            <person name="Bobe J."/>
            <person name="Guiguen Y."/>
        </authorList>
    </citation>
    <scope>NUCLEOTIDE SEQUENCE</scope>
    <source>
        <strain evidence="9">M-15738</strain>
        <tissue evidence="9">Blood</tissue>
    </source>
</reference>
<feature type="domain" description="MRH" evidence="8">
    <location>
        <begin position="335"/>
        <end position="459"/>
    </location>
</feature>
<comment type="subcellular location">
    <subcellularLocation>
        <location evidence="1">Endomembrane system</location>
    </subcellularLocation>
</comment>
<sequence length="1880" mass="206812">MGSLYKIYTVVSCKLSSALCILTVLAYVSVTEGSSDGRWFQDLCSYKWEAIDQDSQMKYTMKLCDNSPDTQCGEGSAVCAHSIASKMDTTVGELGLSTISPTVLDFNSTQKCEGGSGNMQTSISFLCGKTMGTPELVTVSECVHYFEWRTYVACKIDKFKPHKEVPCYAFDSDGKKHDLNPLIKITDGYLVDDSDDDIDFYINICRSLNRPQACPEDSAACLTTKGASYNMGIPSKQLELLSNDRLKLRYEDSHIIPEFCDGHKPAVTITFICPSGRQEGSVPKMTAKTNCRYEIEWVTEYACHRDYLESHSCKLTNEQHDISIDLTHLTLGHADDPYHTKSSEGRDGYIYYLNVCGEISAGICKDEKGFISACQVKENADMKKVAGRYKNQTLRYSDGDLTLTYPGGNRCTSGFQRMTIINFECNETAENDGKGFPVFTGETDCTYYFEWYTAYACVKEKEDLLCRVTSGKKRYDLSPLTRFPESETLQNWEAVDASAAGSDRKRIYLNMCHKVLQQGALTGCPDEAAVCAIGKDGKPKSLGSFLSAPQMDGNSIRLIYTEGDVCRKNIKTRTIISLKCKPGDLESAPVVRSVSSDECIYELEWHTAAACVLSKTEGEGCKVSDPQAGFSFDLTPLRKANKEQYSVTGEKYNYLINVCEVVTHEKCPSKSGACQLEKSAKSGWSLGEFNSKLSYYDGMIQLVYKNGSTYNNPQHTRRSTLVSFLCDRQAGMGKPEFQAEDEFTYNFRWYTSLACPERPGECLVTDPITLQQYDLSSLSKSGPNWEGMDLLNRRKYYINVCRPLRGVPGCDRAASVCEMTYETGTEKVSISNMGVAKKGPTILQTGHLLLEYTDGSVCESDGLKTTYTTRIRLVCAWGALSSGPRFLSNKNCTADFIWHTKAACAIESAKDSNQTCTITDPNTDFVFDLHPLATKTGYKAEGIGRTFLLNICGAAPDCGTEEGAEAAGCELDEGKPMGQVGVEKTLEFSTEGQLKLTYKGDMDESTGIRNAFTISFVCDADSAGSLKLVKAEMGTGAHHVFFEFATPLACAPATVDCQVIDSHGNEYDLSDLSQDNTPYKPIDTSDQAKSQKFFLSVCKPLPRVEGCPGGALGACAIINGRGLNLGYVQSSPQPASDGSVSIVYRGGDPCSTKGRHSTRIIFICDDSLGSPIFEHKIGCEYVFIWRTSEACPVQRVQGENCKVQDPRSSHVFDLSSLSGQDYEVKIDKYEYHFAVCGGLKTGVCKHKEAGGAVASCQVEGSSHRIAGLATQNLTYEDGLIMINYTQGEKCHKIYERSTAIIFTCDHSEAVGKPEYMKETPDCTYMFEWHTALACPPFKTITCTYSDGNGNFYDLSSLSRSSLAMSSSNWRVVAHSGSNATRSYYLNVCKSLVPQSGSWACPSSAAACLRTADDQYVSLGEAKTELQWDKTMLVLRYTDGQLCPNSVRKRTTIIRFKCDKTKEDSEPTLTAAQEDCSYTFWWPTAAACPLSASHHGDCRVTNPATGHVFDLNSLNQDGGYIVYDNEDPKKMIRLNMCSEMKNAGCTEGAAVCIKDNKSAVNGGMVSKKLSYLDQVVLLTYEGGDECAANRVLKHKSVVSFVCKDGVDAGKPVLVGTDKDTCVHYFSWHTSLVCEKQVRCSVWTGMDLIDLRPLIHTTGSYLATDEDVDKENSPDFYINICQPLNPIPGVLCPPGAAVCMDPDKGQPIDIGRITSQSTPEYNSNTGNVEMVFQSTTPCSQNTSLNYTSKVIFSCQSGTDLGTPQMIRQQQCLYVFEWATPVVCPEILTTSGCSLHVSQLQYTFNLTSLSGLVQVPASSYKINVCDSIPDSACNNSPGCQMDGPRRLFRHSKAMSLDYKRQDQTVIMTHEGGSVVLQVRHFPL</sequence>
<dbReference type="Pfam" id="PF00878">
    <property type="entry name" value="CIMR"/>
    <property type="match status" value="12"/>
</dbReference>
<evidence type="ECO:0000256" key="6">
    <source>
        <dbReference type="ARBA" id="ARBA00023136"/>
    </source>
</evidence>
<dbReference type="Gene3D" id="2.70.130.10">
    <property type="entry name" value="Mannose-6-phosphate receptor binding domain"/>
    <property type="match status" value="12"/>
</dbReference>
<keyword evidence="7" id="KW-1015">Disulfide bond</keyword>